<dbReference type="OrthoDB" id="958254at2759"/>
<dbReference type="Proteomes" id="UP000789524">
    <property type="component" value="Unassembled WGS sequence"/>
</dbReference>
<dbReference type="GO" id="GO:0016671">
    <property type="term" value="F:oxidoreductase activity, acting on a sulfur group of donors, disulfide as acceptor"/>
    <property type="evidence" value="ECO:0007669"/>
    <property type="project" value="InterPro"/>
</dbReference>
<comment type="caution">
    <text evidence="4">The sequence shown here is derived from an EMBL/GenBank/DDBJ whole genome shotgun (WGS) entry which is preliminary data.</text>
</comment>
<proteinExistence type="inferred from homology"/>
<keyword evidence="2" id="KW-0325">Glycoprotein</keyword>
<evidence type="ECO:0000256" key="1">
    <source>
        <dbReference type="ARBA" id="ARBA00005679"/>
    </source>
</evidence>
<evidence type="ECO:0000256" key="2">
    <source>
        <dbReference type="ARBA" id="ARBA00023180"/>
    </source>
</evidence>
<feature type="signal peptide" evidence="3">
    <location>
        <begin position="1"/>
        <end position="19"/>
    </location>
</feature>
<protein>
    <submittedName>
        <fullName evidence="4">(African queen) hypothetical protein</fullName>
    </submittedName>
</protein>
<reference evidence="4" key="1">
    <citation type="submission" date="2021-09" db="EMBL/GenBank/DDBJ databases">
        <authorList>
            <person name="Martin H S."/>
        </authorList>
    </citation>
    <scope>NUCLEOTIDE SEQUENCE</scope>
</reference>
<dbReference type="Gene3D" id="3.40.30.10">
    <property type="entry name" value="Glutaredoxin"/>
    <property type="match status" value="1"/>
</dbReference>
<keyword evidence="3" id="KW-0732">Signal</keyword>
<evidence type="ECO:0000313" key="4">
    <source>
        <dbReference type="EMBL" id="CAG9562612.1"/>
    </source>
</evidence>
<dbReference type="AlphaFoldDB" id="A0A8J2QGW8"/>
<organism evidence="4 5">
    <name type="scientific">Danaus chrysippus</name>
    <name type="common">African queen</name>
    <dbReference type="NCBI Taxonomy" id="151541"/>
    <lineage>
        <taxon>Eukaryota</taxon>
        <taxon>Metazoa</taxon>
        <taxon>Ecdysozoa</taxon>
        <taxon>Arthropoda</taxon>
        <taxon>Hexapoda</taxon>
        <taxon>Insecta</taxon>
        <taxon>Pterygota</taxon>
        <taxon>Neoptera</taxon>
        <taxon>Endopterygota</taxon>
        <taxon>Lepidoptera</taxon>
        <taxon>Glossata</taxon>
        <taxon>Ditrysia</taxon>
        <taxon>Papilionoidea</taxon>
        <taxon>Nymphalidae</taxon>
        <taxon>Danainae</taxon>
        <taxon>Danaini</taxon>
        <taxon>Danaina</taxon>
        <taxon>Danaus</taxon>
        <taxon>Anosia</taxon>
    </lineage>
</organism>
<dbReference type="EMBL" id="CAKASE010000048">
    <property type="protein sequence ID" value="CAG9562612.1"/>
    <property type="molecule type" value="Genomic_DNA"/>
</dbReference>
<dbReference type="InterPro" id="IPR004911">
    <property type="entry name" value="Interferon-induced_GILT"/>
</dbReference>
<dbReference type="PANTHER" id="PTHR13234:SF68">
    <property type="entry name" value="GH19763P"/>
    <property type="match status" value="1"/>
</dbReference>
<evidence type="ECO:0000313" key="5">
    <source>
        <dbReference type="Proteomes" id="UP000789524"/>
    </source>
</evidence>
<feature type="chain" id="PRO_5035225816" evidence="3">
    <location>
        <begin position="20"/>
        <end position="212"/>
    </location>
</feature>
<comment type="similarity">
    <text evidence="1">Belongs to the GILT family.</text>
</comment>
<sequence>MSKTTFASILFLCVFSVGAQSSLQTVDGKIHIHVGLTSGCMDARGFMSQIRKTYDLYKDNIEIQFVPWARTRRDENGNLICQFGEPDCFANRVFRCALNLLKGKPDAQVDYMACEMSPPYPSFSEQSLRCAKSVGLDLDEVNNCLAVNADELEAQAEELAAKPMAAINFVPYIVFNNVIDRDMSFRAFFNLENLVCDALKDDPSTGVKNCSV</sequence>
<dbReference type="Pfam" id="PF03227">
    <property type="entry name" value="GILT"/>
    <property type="match status" value="1"/>
</dbReference>
<keyword evidence="5" id="KW-1185">Reference proteome</keyword>
<gene>
    <name evidence="4" type="ORF">DCHRY22_LOCUS3919</name>
</gene>
<evidence type="ECO:0000256" key="3">
    <source>
        <dbReference type="SAM" id="SignalP"/>
    </source>
</evidence>
<accession>A0A8J2QGW8</accession>
<name>A0A8J2QGW8_9NEOP</name>
<dbReference type="PANTHER" id="PTHR13234">
    <property type="entry name" value="GAMMA-INTERFERON INDUCIBLE LYSOSOMAL THIOL REDUCTASE GILT"/>
    <property type="match status" value="1"/>
</dbReference>